<dbReference type="InterPro" id="IPR019466">
    <property type="entry name" value="Matrilin_CC_trimer"/>
</dbReference>
<dbReference type="Proteomes" id="UP000063718">
    <property type="component" value="Unassembled WGS sequence"/>
</dbReference>
<protein>
    <submittedName>
        <fullName evidence="3">Predicted transcriptional regulators</fullName>
    </submittedName>
</protein>
<gene>
    <name evidence="3" type="ORF">MTY_1324</name>
</gene>
<dbReference type="RefSeq" id="WP_025773742.1">
    <property type="nucleotide sequence ID" value="NZ_DF238840.1"/>
</dbReference>
<feature type="signal peptide" evidence="1">
    <location>
        <begin position="1"/>
        <end position="29"/>
    </location>
</feature>
<accession>A0A0S6UDZ9</accession>
<name>A0A0S6UDZ9_NEOTH</name>
<feature type="domain" description="Matrilin coiled-coil trimerisation" evidence="2">
    <location>
        <begin position="33"/>
        <end position="77"/>
    </location>
</feature>
<sequence>MVALDNRNYLLLVLLLLSLGLGLAGGARAGAAAAGSQEDPVVTRSYVQEAVDNRLEPLRQQLDAASKRVAALQQRLDSLK</sequence>
<organism evidence="3">
    <name type="scientific">Moorella thermoacetica Y72</name>
    <dbReference type="NCBI Taxonomy" id="1325331"/>
    <lineage>
        <taxon>Bacteria</taxon>
        <taxon>Bacillati</taxon>
        <taxon>Bacillota</taxon>
        <taxon>Clostridia</taxon>
        <taxon>Neomoorellales</taxon>
        <taxon>Neomoorellaceae</taxon>
        <taxon>Neomoorella</taxon>
    </lineage>
</organism>
<keyword evidence="1" id="KW-0732">Signal</keyword>
<dbReference type="SMART" id="SM01279">
    <property type="entry name" value="Matrilin_ccoil"/>
    <property type="match status" value="1"/>
</dbReference>
<reference evidence="3" key="1">
    <citation type="journal article" date="2014" name="Gene">
        <title>Genome-guided analysis of transformation efficiency and carbon dioxide assimilation by Moorella thermoacetica Y72.</title>
        <authorList>
            <person name="Tsukahara K."/>
            <person name="Kita A."/>
            <person name="Nakashimada Y."/>
            <person name="Hoshino T."/>
            <person name="Murakami K."/>
        </authorList>
    </citation>
    <scope>NUCLEOTIDE SEQUENCE [LARGE SCALE GENOMIC DNA]</scope>
    <source>
        <strain evidence="3">Y72</strain>
    </source>
</reference>
<dbReference type="EMBL" id="DF238840">
    <property type="protein sequence ID" value="GAF25987.1"/>
    <property type="molecule type" value="Genomic_DNA"/>
</dbReference>
<feature type="chain" id="PRO_5039694250" evidence="1">
    <location>
        <begin position="30"/>
        <end position="80"/>
    </location>
</feature>
<dbReference type="AlphaFoldDB" id="A0A0S6UDZ9"/>
<proteinExistence type="predicted"/>
<evidence type="ECO:0000313" key="3">
    <source>
        <dbReference type="EMBL" id="GAF25987.1"/>
    </source>
</evidence>
<evidence type="ECO:0000256" key="1">
    <source>
        <dbReference type="SAM" id="SignalP"/>
    </source>
</evidence>
<evidence type="ECO:0000259" key="2">
    <source>
        <dbReference type="SMART" id="SM01279"/>
    </source>
</evidence>